<organism evidence="7">
    <name type="scientific">Notodromas monacha</name>
    <dbReference type="NCBI Taxonomy" id="399045"/>
    <lineage>
        <taxon>Eukaryota</taxon>
        <taxon>Metazoa</taxon>
        <taxon>Ecdysozoa</taxon>
        <taxon>Arthropoda</taxon>
        <taxon>Crustacea</taxon>
        <taxon>Oligostraca</taxon>
        <taxon>Ostracoda</taxon>
        <taxon>Podocopa</taxon>
        <taxon>Podocopida</taxon>
        <taxon>Cypridocopina</taxon>
        <taxon>Cypridoidea</taxon>
        <taxon>Cyprididae</taxon>
        <taxon>Notodromas</taxon>
    </lineage>
</organism>
<evidence type="ECO:0000313" key="8">
    <source>
        <dbReference type="Proteomes" id="UP000678499"/>
    </source>
</evidence>
<evidence type="ECO:0000256" key="2">
    <source>
        <dbReference type="ARBA" id="ARBA00014871"/>
    </source>
</evidence>
<reference evidence="7" key="1">
    <citation type="submission" date="2020-11" db="EMBL/GenBank/DDBJ databases">
        <authorList>
            <person name="Tran Van P."/>
        </authorList>
    </citation>
    <scope>NUCLEOTIDE SEQUENCE</scope>
</reference>
<feature type="compositionally biased region" description="Acidic residues" evidence="5">
    <location>
        <begin position="1"/>
        <end position="17"/>
    </location>
</feature>
<feature type="compositionally biased region" description="Polar residues" evidence="5">
    <location>
        <begin position="20"/>
        <end position="40"/>
    </location>
</feature>
<dbReference type="InterPro" id="IPR000555">
    <property type="entry name" value="JAMM/MPN+_dom"/>
</dbReference>
<dbReference type="OrthoDB" id="1378at2759"/>
<evidence type="ECO:0000256" key="4">
    <source>
        <dbReference type="ARBA" id="ARBA00022900"/>
    </source>
</evidence>
<dbReference type="PROSITE" id="PS50249">
    <property type="entry name" value="MPN"/>
    <property type="match status" value="1"/>
</dbReference>
<keyword evidence="4" id="KW-0722">Serine protease inhibitor</keyword>
<proteinExistence type="inferred from homology"/>
<dbReference type="InterPro" id="IPR019734">
    <property type="entry name" value="TPR_rpt"/>
</dbReference>
<feature type="compositionally biased region" description="Basic and acidic residues" evidence="5">
    <location>
        <begin position="1047"/>
        <end position="1062"/>
    </location>
</feature>
<dbReference type="InterPro" id="IPR023796">
    <property type="entry name" value="Serpin_dom"/>
</dbReference>
<feature type="compositionally biased region" description="Polar residues" evidence="5">
    <location>
        <begin position="1155"/>
        <end position="1171"/>
    </location>
</feature>
<keyword evidence="3" id="KW-0646">Protease inhibitor</keyword>
<feature type="domain" description="MPN" evidence="6">
    <location>
        <begin position="67"/>
        <end position="201"/>
    </location>
</feature>
<dbReference type="Gene3D" id="3.30.497.10">
    <property type="entry name" value="Antithrombin, subunit I, domain 2"/>
    <property type="match status" value="1"/>
</dbReference>
<dbReference type="GO" id="GO:0004867">
    <property type="term" value="F:serine-type endopeptidase inhibitor activity"/>
    <property type="evidence" value="ECO:0007669"/>
    <property type="project" value="UniProtKB-KW"/>
</dbReference>
<protein>
    <recommendedName>
        <fullName evidence="2">COP9 signalosome complex subunit 6</fullName>
    </recommendedName>
</protein>
<evidence type="ECO:0000256" key="5">
    <source>
        <dbReference type="SAM" id="MobiDB-lite"/>
    </source>
</evidence>
<dbReference type="CDD" id="cd08063">
    <property type="entry name" value="MPN_CSN6"/>
    <property type="match status" value="1"/>
</dbReference>
<feature type="region of interest" description="Disordered" evidence="5">
    <location>
        <begin position="872"/>
        <end position="897"/>
    </location>
</feature>
<dbReference type="EMBL" id="OA882052">
    <property type="protein sequence ID" value="CAD7272260.1"/>
    <property type="molecule type" value="Genomic_DNA"/>
</dbReference>
<dbReference type="InterPro" id="IPR024969">
    <property type="entry name" value="EIF3F/CSN6-like_C"/>
</dbReference>
<feature type="region of interest" description="Disordered" evidence="5">
    <location>
        <begin position="814"/>
        <end position="841"/>
    </location>
</feature>
<dbReference type="InterPro" id="IPR011990">
    <property type="entry name" value="TPR-like_helical_dom_sf"/>
</dbReference>
<dbReference type="SMART" id="SM00028">
    <property type="entry name" value="TPR"/>
    <property type="match status" value="3"/>
</dbReference>
<dbReference type="Gene3D" id="3.40.140.10">
    <property type="entry name" value="Cytidine Deaminase, domain 2"/>
    <property type="match status" value="1"/>
</dbReference>
<dbReference type="Pfam" id="PF00079">
    <property type="entry name" value="Serpin"/>
    <property type="match status" value="1"/>
</dbReference>
<dbReference type="SUPFAM" id="SSF56574">
    <property type="entry name" value="Serpins"/>
    <property type="match status" value="1"/>
</dbReference>
<dbReference type="GO" id="GO:0008180">
    <property type="term" value="C:COP9 signalosome"/>
    <property type="evidence" value="ECO:0007669"/>
    <property type="project" value="InterPro"/>
</dbReference>
<dbReference type="Pfam" id="PF13012">
    <property type="entry name" value="MitMem_reg"/>
    <property type="match status" value="1"/>
</dbReference>
<dbReference type="Proteomes" id="UP000678499">
    <property type="component" value="Unassembled WGS sequence"/>
</dbReference>
<sequence length="2206" mass="246275">MEVEDDNRDEAMGEDLEGSLTESSVSSLNPVEQFSPRASTSSIRSTLKTCNGDSVMAAAGTQGSVTISLHPLVIMNISDHWTRVKSQEGSSKKVIGALIGQQKGRHLELMNSFELSYDIIDEAYVFDKDYYSMKETQFKQVFSEMEFLGWYTTGGEPDQTDIQLHRQVTEFHESAIFLKLNPVAKDTEHLPVSVYESLIDIVEGETKVLFLQIPYTLATEEAERIGVDHVARFTSSVSGSNSQVAEHLQAQFGAVKMLHSRIKFILEYLKAMDRGEVHENHEILRLANAMSHQLPVFGGSDFYAAFYNQCNDVALVAYLASITKSCQTMNHYPVRSNTRKLPEVIGEILPSDADEVRLENRDEFGTAQVPIIPGTLYCNLADNCAEFKAHFRSLEDFCACDLMKESEDTEDEGGSRFQQAKETCMTVISDFFPTLSDVLTPTCHDLAGSDEVFATREELKHKRLKVSKPTPVSSPAKLAASELIDEAANTGGIHVRKSIIPSPNSVSTYQRAGMVKPVLHPIDPFVGCVNLPSFKTSSDCEESGPEKKSSLVFDKVSSALAKITSDLGRLGADIACLGSRNSFEMSERKYLKSADVQRTGKRNPLPVFGRCPCMSDAEDAKKPAVKRNPPPVRPTNSSVYIPFESEHHKPDHVEDHHQRFENILGRDVKSVGRRYSGQDTGSPSSVCRTPTGKRTYMIGGRKGVVLGKLASASKIVEKYAAGLRRSKASLFELVHKIPAPESTHLLDSVRAMCRKGSVTSEVVDKYQNVVNEFSFANNKNPRCNTELKDGLKGKACGLCRISHSEVNIFKRCSRVSSGEQPTDREQAPADPSEQRDYQSTEIAPNVILTVPRSSVQPQNPILNQIHAVSINQNPSPVSASTSSGPGRTQGSSDARCQTEEPTTVEDHLHYDAAAGAGPSTTVTMGIPVQPRHSIDEAYVKFWTRGADPESAASTQGSSGFFYWNDEEDRRAAEAAAVAASHVPMNDQVKLPTDDNEQRNEINQAVHSNPELQKSASNSLLNKDAIADSTSASLRVSSSDWLASAAHKSSDIETASKGKREEETYNDVKPLAETVAEVKKPRRLSINSLTSSKKLTLKPSILELNETPLNKRRLGAPASLENALSPMLPPSKEVARTSRRFSLPSTVFFELPKVSTNSPSAKLQPKWQTSSHELLKPSQSLSAGEASSKEEKSPPLKRSKSRSRRKFIAKLSKEDIKKSVNLLDRPGVGAGVRKRAIQFTASTRHQQPGGNTDNEEENLALDFIADREVPIRLPGDVLRMWIKDGIGAKASDWPKKVESKTSWRQFMILRRGLSSAESDVEDQNPDTRASTGEPAGKGGVYALGLQESADMEPVDPTASEAARLSSTSSSLRRRTSQHGASFLAKKAASIIDNADRPLKRKRVHPPAKEIQELMSLKNSELFLKMFKISKQIREDEGNFLCAPFYVSQWAVLLCSGLSDKVGKSFSEAMGIPGDVDVNRVFRYAQQLLTEDDPPRRAEWMERKSRRENNKRNTRVKILHCGEDALDDDFMDFLKKNYPTSYEKVTPKVAEHLMLKMMPYRLAENQMNLSQMILMAEQPPRKNSSMILFCQYDSPWVFAFRNEPTIVNFCNDGKKSQCRGVPGITFSHGEAIHFSDESTSSHLIQLQHPTRRSYSLLLVVPFEKDGLAKTEAEISPATLDMPHNMSRKFKSVKLIIPSFRVDLDRRMDLTLKRIGLKDMISPNSVPLRGIHEVPYSVETAAQWNYLQLRVVETGWIKVEEMGSEPPPFSMFTTMVDNLVNHFGENKFKQLAVEFHSMRYEEEAQMDRILADPSLKAAWKPMVWKLDKNDEFAANLRLAGNKAFHAKKYDDAKRMYNTSVLFASHPDPEDPSRGKVLPVAYFNRGVALMQLGDWDNALKDLERAEENGYPPETKFRLIDRKSVILSELKRFDEARELYKSGLLFLKSPGESPNMSDDLKTLFRKSWERNLERLERVSPKKKKTVKLGAILKVRQMASSEVAAAEEEPPYAEISEGIKLEYNQTKGRHFVAQRDFEPGEVLVVEKPFVAVLDPHCWDTHCLHCYTRVSLTVPCPTCCLVNFCSETCRDLATESHHRFECAYASSLIDAALNDEKVSALLAQRLILLTGIAKIGDMLPHFLSYDDKFLESRLPDFSESSYENIVCLQSHIDKISPDHMMRMALQAYYLTRLLQEHGFFETSESKNEDGVPK</sequence>
<dbReference type="InterPro" id="IPR042185">
    <property type="entry name" value="Serpin_sf_2"/>
</dbReference>
<evidence type="ECO:0000256" key="3">
    <source>
        <dbReference type="ARBA" id="ARBA00022690"/>
    </source>
</evidence>
<dbReference type="Pfam" id="PF01398">
    <property type="entry name" value="JAB"/>
    <property type="match status" value="1"/>
</dbReference>
<dbReference type="FunFam" id="3.40.140.10:FF:000075">
    <property type="entry name" value="COP9 signalosome complex subunit 6"/>
    <property type="match status" value="1"/>
</dbReference>
<comment type="similarity">
    <text evidence="1">Belongs to the peptidase M67A family. CSN6 subfamily.</text>
</comment>
<keyword evidence="8" id="KW-1185">Reference proteome</keyword>
<dbReference type="InterPro" id="IPR033859">
    <property type="entry name" value="MPN_CSN6"/>
</dbReference>
<dbReference type="InterPro" id="IPR037518">
    <property type="entry name" value="MPN"/>
</dbReference>
<evidence type="ECO:0000256" key="1">
    <source>
        <dbReference type="ARBA" id="ARBA00010893"/>
    </source>
</evidence>
<feature type="region of interest" description="Disordered" evidence="5">
    <location>
        <begin position="1313"/>
        <end position="1338"/>
    </location>
</feature>
<accession>A0A7R9G9A3</accession>
<gene>
    <name evidence="7" type="ORF">NMOB1V02_LOCUS202</name>
</gene>
<dbReference type="Gene3D" id="1.25.40.10">
    <property type="entry name" value="Tetratricopeptide repeat domain"/>
    <property type="match status" value="1"/>
</dbReference>
<dbReference type="EMBL" id="CAJPEX010000015">
    <property type="protein sequence ID" value="CAG0912412.1"/>
    <property type="molecule type" value="Genomic_DNA"/>
</dbReference>
<dbReference type="PANTHER" id="PTHR10540">
    <property type="entry name" value="EUKARYOTIC TRANSLATION INITIATION FACTOR 3 SUBUNIT F-RELATED"/>
    <property type="match status" value="1"/>
</dbReference>
<feature type="compositionally biased region" description="Basic and acidic residues" evidence="5">
    <location>
        <begin position="821"/>
        <end position="838"/>
    </location>
</feature>
<feature type="compositionally biased region" description="Polar residues" evidence="5">
    <location>
        <begin position="677"/>
        <end position="688"/>
    </location>
</feature>
<evidence type="ECO:0000313" key="7">
    <source>
        <dbReference type="EMBL" id="CAD7272260.1"/>
    </source>
</evidence>
<dbReference type="GO" id="GO:0000338">
    <property type="term" value="P:protein deneddylation"/>
    <property type="evidence" value="ECO:0007669"/>
    <property type="project" value="InterPro"/>
</dbReference>
<feature type="compositionally biased region" description="Basic residues" evidence="5">
    <location>
        <begin position="1194"/>
        <end position="1204"/>
    </location>
</feature>
<dbReference type="GO" id="GO:0008237">
    <property type="term" value="F:metallopeptidase activity"/>
    <property type="evidence" value="ECO:0007669"/>
    <property type="project" value="InterPro"/>
</dbReference>
<name>A0A7R9G9A3_9CRUS</name>
<dbReference type="SMART" id="SM00232">
    <property type="entry name" value="JAB_MPN"/>
    <property type="match status" value="1"/>
</dbReference>
<evidence type="ECO:0000259" key="6">
    <source>
        <dbReference type="PROSITE" id="PS50249"/>
    </source>
</evidence>
<feature type="region of interest" description="Disordered" evidence="5">
    <location>
        <begin position="1"/>
        <end position="40"/>
    </location>
</feature>
<feature type="region of interest" description="Disordered" evidence="5">
    <location>
        <begin position="673"/>
        <end position="693"/>
    </location>
</feature>
<feature type="region of interest" description="Disordered" evidence="5">
    <location>
        <begin position="1155"/>
        <end position="1204"/>
    </location>
</feature>
<dbReference type="Gene3D" id="2.30.39.10">
    <property type="entry name" value="Alpha-1-antitrypsin, domain 1"/>
    <property type="match status" value="1"/>
</dbReference>
<dbReference type="PANTHER" id="PTHR10540:SF8">
    <property type="entry name" value="COP9 SIGNALOSOME COMPLEX SUBUNIT 6"/>
    <property type="match status" value="1"/>
</dbReference>
<feature type="region of interest" description="Disordered" evidence="5">
    <location>
        <begin position="1044"/>
        <end position="1064"/>
    </location>
</feature>
<dbReference type="InterPro" id="IPR036186">
    <property type="entry name" value="Serpin_sf"/>
</dbReference>
<dbReference type="SUPFAM" id="SSF48452">
    <property type="entry name" value="TPR-like"/>
    <property type="match status" value="1"/>
</dbReference>
<dbReference type="InterPro" id="IPR042178">
    <property type="entry name" value="Serpin_sf_1"/>
</dbReference>